<evidence type="ECO:0000313" key="3">
    <source>
        <dbReference type="Proteomes" id="UP000799767"/>
    </source>
</evidence>
<accession>A0A6A6Q2Z9</accession>
<dbReference type="Proteomes" id="UP000799767">
    <property type="component" value="Unassembled WGS sequence"/>
</dbReference>
<dbReference type="EMBL" id="MU001632">
    <property type="protein sequence ID" value="KAF2486326.1"/>
    <property type="molecule type" value="Genomic_DNA"/>
</dbReference>
<dbReference type="GeneID" id="54477562"/>
<name>A0A6A6Q2Z9_9PEZI</name>
<evidence type="ECO:0000256" key="1">
    <source>
        <dbReference type="SAM" id="Phobius"/>
    </source>
</evidence>
<reference evidence="2" key="1">
    <citation type="journal article" date="2020" name="Stud. Mycol.">
        <title>101 Dothideomycetes genomes: a test case for predicting lifestyles and emergence of pathogens.</title>
        <authorList>
            <person name="Haridas S."/>
            <person name="Albert R."/>
            <person name="Binder M."/>
            <person name="Bloem J."/>
            <person name="Labutti K."/>
            <person name="Salamov A."/>
            <person name="Andreopoulos B."/>
            <person name="Baker S."/>
            <person name="Barry K."/>
            <person name="Bills G."/>
            <person name="Bluhm B."/>
            <person name="Cannon C."/>
            <person name="Castanera R."/>
            <person name="Culley D."/>
            <person name="Daum C."/>
            <person name="Ezra D."/>
            <person name="Gonzalez J."/>
            <person name="Henrissat B."/>
            <person name="Kuo A."/>
            <person name="Liang C."/>
            <person name="Lipzen A."/>
            <person name="Lutzoni F."/>
            <person name="Magnuson J."/>
            <person name="Mondo S."/>
            <person name="Nolan M."/>
            <person name="Ohm R."/>
            <person name="Pangilinan J."/>
            <person name="Park H.-J."/>
            <person name="Ramirez L."/>
            <person name="Alfaro M."/>
            <person name="Sun H."/>
            <person name="Tritt A."/>
            <person name="Yoshinaga Y."/>
            <person name="Zwiers L.-H."/>
            <person name="Turgeon B."/>
            <person name="Goodwin S."/>
            <person name="Spatafora J."/>
            <person name="Crous P."/>
            <person name="Grigoriev I."/>
        </authorList>
    </citation>
    <scope>NUCLEOTIDE SEQUENCE</scope>
    <source>
        <strain evidence="2">CBS 113389</strain>
    </source>
</reference>
<gene>
    <name evidence="2" type="ORF">BDY17DRAFT_321132</name>
</gene>
<keyword evidence="1" id="KW-0472">Membrane</keyword>
<dbReference type="OrthoDB" id="5565730at2759"/>
<dbReference type="AlphaFoldDB" id="A0A6A6Q2Z9"/>
<keyword evidence="1" id="KW-0812">Transmembrane</keyword>
<dbReference type="RefSeq" id="XP_033592895.1">
    <property type="nucleotide sequence ID" value="XM_033736560.1"/>
</dbReference>
<feature type="transmembrane region" description="Helical" evidence="1">
    <location>
        <begin position="40"/>
        <end position="58"/>
    </location>
</feature>
<feature type="transmembrane region" description="Helical" evidence="1">
    <location>
        <begin position="12"/>
        <end position="34"/>
    </location>
</feature>
<evidence type="ECO:0000313" key="2">
    <source>
        <dbReference type="EMBL" id="KAF2486326.1"/>
    </source>
</evidence>
<feature type="transmembrane region" description="Helical" evidence="1">
    <location>
        <begin position="78"/>
        <end position="97"/>
    </location>
</feature>
<keyword evidence="1" id="KW-1133">Transmembrane helix</keyword>
<protein>
    <submittedName>
        <fullName evidence="2">Uncharacterized protein</fullName>
    </submittedName>
</protein>
<dbReference type="PANTHER" id="PTHR41390:SF1">
    <property type="entry name" value="NADH-UBIQUINONE OXIDOREDUCTASE 213 KDA SUBUNIT"/>
    <property type="match status" value="1"/>
</dbReference>
<organism evidence="2 3">
    <name type="scientific">Neohortaea acidophila</name>
    <dbReference type="NCBI Taxonomy" id="245834"/>
    <lineage>
        <taxon>Eukaryota</taxon>
        <taxon>Fungi</taxon>
        <taxon>Dikarya</taxon>
        <taxon>Ascomycota</taxon>
        <taxon>Pezizomycotina</taxon>
        <taxon>Dothideomycetes</taxon>
        <taxon>Dothideomycetidae</taxon>
        <taxon>Mycosphaerellales</taxon>
        <taxon>Teratosphaeriaceae</taxon>
        <taxon>Neohortaea</taxon>
    </lineage>
</organism>
<feature type="transmembrane region" description="Helical" evidence="1">
    <location>
        <begin position="103"/>
        <end position="124"/>
    </location>
</feature>
<proteinExistence type="predicted"/>
<sequence>MAPSSLSDTIASSAKVGVACGAVGFLFGGTAGIVKGVPPVLFGGVSALQSFALGATYWSCRSTILHAWTPQHQTPSDLIIASSISGGITGGAVGLLTRGRSHAIPGAVMFTLFGFLGQIGYNAFTVERVADVKTGPGFWKRMSEKSFSPVKIMSDQEYADMLNDKILKLDVEIAILDDRIAALRKEQQDDSDQKPSVGAEK</sequence>
<dbReference type="PANTHER" id="PTHR41390">
    <property type="entry name" value="CHROMOSOME 7, WHOLE GENOME SHOTGUN SEQUENCE"/>
    <property type="match status" value="1"/>
</dbReference>
<keyword evidence="3" id="KW-1185">Reference proteome</keyword>